<comment type="caution">
    <text evidence="1">The sequence shown here is derived from an EMBL/GenBank/DDBJ whole genome shotgun (WGS) entry which is preliminary data.</text>
</comment>
<accession>A0AAW1UE47</accession>
<evidence type="ECO:0000313" key="2">
    <source>
        <dbReference type="Proteomes" id="UP001431783"/>
    </source>
</evidence>
<proteinExistence type="predicted"/>
<sequence length="129" mass="14582">MNGLAAASGGGDSTRNRLVSVEIVAHVFETKAAELFGDESGKQRSSLKVIHENIEDEKSGKAGYFTELSRTFHAYKVTMNNFMVPIEEKYLQGHIYFRGCQPFHSNESFLYYNSQQGTLCRHNKNELNI</sequence>
<organism evidence="1 2">
    <name type="scientific">Henosepilachna vigintioctopunctata</name>
    <dbReference type="NCBI Taxonomy" id="420089"/>
    <lineage>
        <taxon>Eukaryota</taxon>
        <taxon>Metazoa</taxon>
        <taxon>Ecdysozoa</taxon>
        <taxon>Arthropoda</taxon>
        <taxon>Hexapoda</taxon>
        <taxon>Insecta</taxon>
        <taxon>Pterygota</taxon>
        <taxon>Neoptera</taxon>
        <taxon>Endopterygota</taxon>
        <taxon>Coleoptera</taxon>
        <taxon>Polyphaga</taxon>
        <taxon>Cucujiformia</taxon>
        <taxon>Coccinelloidea</taxon>
        <taxon>Coccinellidae</taxon>
        <taxon>Epilachninae</taxon>
        <taxon>Epilachnini</taxon>
        <taxon>Henosepilachna</taxon>
    </lineage>
</organism>
<evidence type="ECO:0000313" key="1">
    <source>
        <dbReference type="EMBL" id="KAK9879021.1"/>
    </source>
</evidence>
<keyword evidence="2" id="KW-1185">Reference proteome</keyword>
<dbReference type="AlphaFoldDB" id="A0AAW1UE47"/>
<reference evidence="1 2" key="1">
    <citation type="submission" date="2023-03" db="EMBL/GenBank/DDBJ databases">
        <title>Genome insight into feeding habits of ladybird beetles.</title>
        <authorList>
            <person name="Li H.-S."/>
            <person name="Huang Y.-H."/>
            <person name="Pang H."/>
        </authorList>
    </citation>
    <scope>NUCLEOTIDE SEQUENCE [LARGE SCALE GENOMIC DNA]</scope>
    <source>
        <strain evidence="1">SYSU_2023b</strain>
        <tissue evidence="1">Whole body</tissue>
    </source>
</reference>
<name>A0AAW1UE47_9CUCU</name>
<dbReference type="EMBL" id="JARQZJ010000061">
    <property type="protein sequence ID" value="KAK9879021.1"/>
    <property type="molecule type" value="Genomic_DNA"/>
</dbReference>
<protein>
    <submittedName>
        <fullName evidence="1">Uncharacterized protein</fullName>
    </submittedName>
</protein>
<dbReference type="Proteomes" id="UP001431783">
    <property type="component" value="Unassembled WGS sequence"/>
</dbReference>
<gene>
    <name evidence="1" type="ORF">WA026_003834</name>
</gene>